<protein>
    <submittedName>
        <fullName evidence="5">Long-chain-fatty-acid--CoA ligase</fullName>
        <ecNumber evidence="5">6.2.1.3</ecNumber>
    </submittedName>
</protein>
<dbReference type="InterPro" id="IPR045851">
    <property type="entry name" value="AMP-bd_C_sf"/>
</dbReference>
<dbReference type="InterPro" id="IPR025110">
    <property type="entry name" value="AMP-bd_C"/>
</dbReference>
<dbReference type="EMBL" id="NGAF01000032">
    <property type="protein sequence ID" value="OXR40423.1"/>
    <property type="molecule type" value="Genomic_DNA"/>
</dbReference>
<proteinExistence type="inferred from homology"/>
<dbReference type="RefSeq" id="WP_039778563.1">
    <property type="nucleotide sequence ID" value="NZ_JAAXOR010000001.1"/>
</dbReference>
<dbReference type="GO" id="GO:0031956">
    <property type="term" value="F:medium-chain fatty acid-CoA ligase activity"/>
    <property type="evidence" value="ECO:0007669"/>
    <property type="project" value="TreeGrafter"/>
</dbReference>
<name>A0A231GUW8_9NOCA</name>
<feature type="domain" description="AMP-dependent synthetase/ligase" evidence="3">
    <location>
        <begin position="10"/>
        <end position="355"/>
    </location>
</feature>
<dbReference type="AlphaFoldDB" id="A0A231GUW8"/>
<dbReference type="SUPFAM" id="SSF56801">
    <property type="entry name" value="Acetyl-CoA synthetase-like"/>
    <property type="match status" value="1"/>
</dbReference>
<comment type="similarity">
    <text evidence="1">Belongs to the ATP-dependent AMP-binding enzyme family.</text>
</comment>
<dbReference type="Gene3D" id="3.30.300.30">
    <property type="match status" value="1"/>
</dbReference>
<dbReference type="GO" id="GO:0004467">
    <property type="term" value="F:long-chain fatty acid-CoA ligase activity"/>
    <property type="evidence" value="ECO:0007669"/>
    <property type="project" value="UniProtKB-EC"/>
</dbReference>
<dbReference type="PANTHER" id="PTHR43201:SF5">
    <property type="entry name" value="MEDIUM-CHAIN ACYL-COA LIGASE ACSF2, MITOCHONDRIAL"/>
    <property type="match status" value="1"/>
</dbReference>
<dbReference type="EC" id="6.2.1.3" evidence="5"/>
<evidence type="ECO:0000313" key="5">
    <source>
        <dbReference type="EMBL" id="OXR40423.1"/>
    </source>
</evidence>
<dbReference type="InterPro" id="IPR000873">
    <property type="entry name" value="AMP-dep_synth/lig_dom"/>
</dbReference>
<evidence type="ECO:0000256" key="2">
    <source>
        <dbReference type="ARBA" id="ARBA00022598"/>
    </source>
</evidence>
<dbReference type="PANTHER" id="PTHR43201">
    <property type="entry name" value="ACYL-COA SYNTHETASE"/>
    <property type="match status" value="1"/>
</dbReference>
<accession>A0A231GUW8</accession>
<sequence length="489" mass="52235">MGIELILDMAAGAAGDRVALGRRDTGLTYADLARAADGGAALLRKSGARSVAYVGLNGPVLPALIFAAARAGIPLTPLNYRLSGVQLGELLAELDHPFVVADHAYAAVVPADALSEDWLDRALQTEPTEQIPVDDENPAVVLFTSGTTSKPKGVVLRHAHLLSYVLETVEFGAAEGSDAVLVSVPPYHIAGVGSVLSNLYAGRRMTYLPDFNPGAWLHLVREDQVTHAMVVPTMLARIVAELDGAQADTPSLRSMAYGGARMPQTVLRAALKAFPNTDFVNAYGLTETSSTIAVLGPEDHRAALQGDPIALERLGSVGRMVPGVECQVRDEAGEPLPRNTTGEIWVRGGQVSGEYQGVGSVLDSDGWFPTRDRGRLDEDNYLFVEGRADDTIIRGGENIAPAEVEDVLLEHPAVDQVAVLGAPDEEWGERIVAVVVPVAGSDPDPEDLRAFVRARVRSSRTPDDVVFRTELPYTATGKLLRRELARHLS</sequence>
<dbReference type="Pfam" id="PF13193">
    <property type="entry name" value="AMP-binding_C"/>
    <property type="match status" value="1"/>
</dbReference>
<organism evidence="5 6">
    <name type="scientific">Nocardia cerradoensis</name>
    <dbReference type="NCBI Taxonomy" id="85688"/>
    <lineage>
        <taxon>Bacteria</taxon>
        <taxon>Bacillati</taxon>
        <taxon>Actinomycetota</taxon>
        <taxon>Actinomycetes</taxon>
        <taxon>Mycobacteriales</taxon>
        <taxon>Nocardiaceae</taxon>
        <taxon>Nocardia</taxon>
    </lineage>
</organism>
<gene>
    <name evidence="5" type="primary">lcfB_24</name>
    <name evidence="5" type="ORF">B7C42_07481</name>
</gene>
<evidence type="ECO:0000256" key="1">
    <source>
        <dbReference type="ARBA" id="ARBA00006432"/>
    </source>
</evidence>
<dbReference type="InterPro" id="IPR042099">
    <property type="entry name" value="ANL_N_sf"/>
</dbReference>
<comment type="caution">
    <text evidence="5">The sequence shown here is derived from an EMBL/GenBank/DDBJ whole genome shotgun (WGS) entry which is preliminary data.</text>
</comment>
<evidence type="ECO:0000259" key="4">
    <source>
        <dbReference type="Pfam" id="PF13193"/>
    </source>
</evidence>
<keyword evidence="2 5" id="KW-0436">Ligase</keyword>
<evidence type="ECO:0000313" key="6">
    <source>
        <dbReference type="Proteomes" id="UP000215506"/>
    </source>
</evidence>
<evidence type="ECO:0000259" key="3">
    <source>
        <dbReference type="Pfam" id="PF00501"/>
    </source>
</evidence>
<dbReference type="Proteomes" id="UP000215506">
    <property type="component" value="Unassembled WGS sequence"/>
</dbReference>
<keyword evidence="6" id="KW-1185">Reference proteome</keyword>
<reference evidence="5 6" key="1">
    <citation type="submission" date="2017-07" db="EMBL/GenBank/DDBJ databases">
        <title>First draft Genome Sequence of Nocardia cerradoensis isolated from human infection.</title>
        <authorList>
            <person name="Carrasco G."/>
        </authorList>
    </citation>
    <scope>NUCLEOTIDE SEQUENCE [LARGE SCALE GENOMIC DNA]</scope>
    <source>
        <strain evidence="5 6">CNM20130759</strain>
    </source>
</reference>
<dbReference type="Gene3D" id="3.40.50.12780">
    <property type="entry name" value="N-terminal domain of ligase-like"/>
    <property type="match status" value="1"/>
</dbReference>
<dbReference type="Pfam" id="PF00501">
    <property type="entry name" value="AMP-binding"/>
    <property type="match status" value="1"/>
</dbReference>
<dbReference type="InterPro" id="IPR020845">
    <property type="entry name" value="AMP-binding_CS"/>
</dbReference>
<feature type="domain" description="AMP-binding enzyme C-terminal" evidence="4">
    <location>
        <begin position="403"/>
        <end position="478"/>
    </location>
</feature>
<dbReference type="PROSITE" id="PS00455">
    <property type="entry name" value="AMP_BINDING"/>
    <property type="match status" value="1"/>
</dbReference>